<dbReference type="PROSITE" id="PS51301">
    <property type="entry name" value="KILA_N"/>
    <property type="match status" value="1"/>
</dbReference>
<proteinExistence type="predicted"/>
<organism evidence="2 3">
    <name type="scientific">Snodgrassella communis</name>
    <dbReference type="NCBI Taxonomy" id="2946699"/>
    <lineage>
        <taxon>Bacteria</taxon>
        <taxon>Pseudomonadati</taxon>
        <taxon>Pseudomonadota</taxon>
        <taxon>Betaproteobacteria</taxon>
        <taxon>Neisseriales</taxon>
        <taxon>Neisseriaceae</taxon>
        <taxon>Snodgrassella</taxon>
    </lineage>
</organism>
<evidence type="ECO:0000259" key="1">
    <source>
        <dbReference type="PROSITE" id="PS51301"/>
    </source>
</evidence>
<name>A0A836MN11_9NEIS</name>
<gene>
    <name evidence="2" type="ORF">SALWKB29_2145</name>
</gene>
<comment type="caution">
    <text evidence="2">The sequence shown here is derived from an EMBL/GenBank/DDBJ whole genome shotgun (WGS) entry which is preliminary data.</text>
</comment>
<feature type="domain" description="KilA-N" evidence="1">
    <location>
        <begin position="1"/>
        <end position="97"/>
    </location>
</feature>
<dbReference type="AlphaFoldDB" id="A0A836MN11"/>
<evidence type="ECO:0000313" key="2">
    <source>
        <dbReference type="EMBL" id="KDN13831.1"/>
    </source>
</evidence>
<dbReference type="RefSeq" id="WP_051608318.1">
    <property type="nucleotide sequence ID" value="NZ_JFZV01000019.1"/>
</dbReference>
<protein>
    <submittedName>
        <fullName evidence="2">Phage-related protein</fullName>
    </submittedName>
</protein>
<reference evidence="2 3" key="1">
    <citation type="submission" date="2014-03" db="EMBL/GenBank/DDBJ databases">
        <title>The genomes of two eusocial bee gut symbionts.</title>
        <authorList>
            <person name="Kwong W.K."/>
            <person name="Engel P."/>
            <person name="Koch H."/>
            <person name="Moran N.A."/>
        </authorList>
    </citation>
    <scope>NUCLEOTIDE SEQUENCE [LARGE SCALE GENOMIC DNA]</scope>
    <source>
        <strain evidence="3">wkB29</strain>
    </source>
</reference>
<evidence type="ECO:0000313" key="3">
    <source>
        <dbReference type="Proteomes" id="UP000027170"/>
    </source>
</evidence>
<sequence length="253" mass="28717">MNAIVAISGTKIRNDNGLYSLNDLHKASGGLNKHKPSLWMNNKQTTEIIAEIEKAGIPAIQSKQGLGTYVCKELVIHYGMWISPEFSLKVIRTFLEVEQAKAETLTPEQKAMIQKAANARHSRTGEHWQLIYTKLHQFCGVNSYHEIKPADFDKAIEYLGRPAKQHQKAPALPHIAEDGRWLVIVKNNIVTHIENINGYNCINADVFKKLRMQTKQQAEYLLELAIRMRVIDGECSNSRLDVPIEELHTKLII</sequence>
<dbReference type="EMBL" id="JFZV01000019">
    <property type="protein sequence ID" value="KDN13831.1"/>
    <property type="molecule type" value="Genomic_DNA"/>
</dbReference>
<dbReference type="SMART" id="SM01252">
    <property type="entry name" value="KilA-N"/>
    <property type="match status" value="1"/>
</dbReference>
<dbReference type="OrthoDB" id="9178758at2"/>
<accession>A0A836MN11</accession>
<dbReference type="Pfam" id="PF04383">
    <property type="entry name" value="KilA-N"/>
    <property type="match status" value="1"/>
</dbReference>
<dbReference type="InterPro" id="IPR017880">
    <property type="entry name" value="KilA_N"/>
</dbReference>
<keyword evidence="3" id="KW-1185">Reference proteome</keyword>
<dbReference type="InterPro" id="IPR018004">
    <property type="entry name" value="KilA/APSES_HTH"/>
</dbReference>
<dbReference type="Proteomes" id="UP000027170">
    <property type="component" value="Unassembled WGS sequence"/>
</dbReference>